<organism evidence="2 3">
    <name type="scientific">Actinomadura adrarensis</name>
    <dbReference type="NCBI Taxonomy" id="1819600"/>
    <lineage>
        <taxon>Bacteria</taxon>
        <taxon>Bacillati</taxon>
        <taxon>Actinomycetota</taxon>
        <taxon>Actinomycetes</taxon>
        <taxon>Streptosporangiales</taxon>
        <taxon>Thermomonosporaceae</taxon>
        <taxon>Actinomadura</taxon>
    </lineage>
</organism>
<sequence length="65" mass="6747">MSGGVSGSDSTTEVVVSPPERNQTEEQPVNLPEILEPVGAEAETAETSEAADADAWILLLAGSHR</sequence>
<evidence type="ECO:0000313" key="3">
    <source>
        <dbReference type="Proteomes" id="UP001597083"/>
    </source>
</evidence>
<name>A0ABW3CB84_9ACTN</name>
<reference evidence="3" key="1">
    <citation type="journal article" date="2019" name="Int. J. Syst. Evol. Microbiol.">
        <title>The Global Catalogue of Microorganisms (GCM) 10K type strain sequencing project: providing services to taxonomists for standard genome sequencing and annotation.</title>
        <authorList>
            <consortium name="The Broad Institute Genomics Platform"/>
            <consortium name="The Broad Institute Genome Sequencing Center for Infectious Disease"/>
            <person name="Wu L."/>
            <person name="Ma J."/>
        </authorList>
    </citation>
    <scope>NUCLEOTIDE SEQUENCE [LARGE SCALE GENOMIC DNA]</scope>
    <source>
        <strain evidence="3">JCM 31696</strain>
    </source>
</reference>
<dbReference type="EMBL" id="JBHTIR010000204">
    <property type="protein sequence ID" value="MFD0850953.1"/>
    <property type="molecule type" value="Genomic_DNA"/>
</dbReference>
<evidence type="ECO:0000256" key="1">
    <source>
        <dbReference type="SAM" id="MobiDB-lite"/>
    </source>
</evidence>
<proteinExistence type="predicted"/>
<protein>
    <submittedName>
        <fullName evidence="2">Uncharacterized protein</fullName>
    </submittedName>
</protein>
<dbReference type="Proteomes" id="UP001597083">
    <property type="component" value="Unassembled WGS sequence"/>
</dbReference>
<feature type="region of interest" description="Disordered" evidence="1">
    <location>
        <begin position="1"/>
        <end position="31"/>
    </location>
</feature>
<evidence type="ECO:0000313" key="2">
    <source>
        <dbReference type="EMBL" id="MFD0850953.1"/>
    </source>
</evidence>
<comment type="caution">
    <text evidence="2">The sequence shown here is derived from an EMBL/GenBank/DDBJ whole genome shotgun (WGS) entry which is preliminary data.</text>
</comment>
<keyword evidence="3" id="KW-1185">Reference proteome</keyword>
<accession>A0ABW3CB84</accession>
<gene>
    <name evidence="2" type="ORF">ACFQ07_01840</name>
</gene>